<dbReference type="AlphaFoldDB" id="A0A1B6VL28"/>
<evidence type="ECO:0000313" key="1">
    <source>
        <dbReference type="EMBL" id="OAJ67748.1"/>
    </source>
</evidence>
<comment type="caution">
    <text evidence="1">The sequence shown here is derived from an EMBL/GenBank/DDBJ whole genome shotgun (WGS) entry which is preliminary data.</text>
</comment>
<dbReference type="Proteomes" id="UP000077786">
    <property type="component" value="Unassembled WGS sequence"/>
</dbReference>
<organism evidence="1 2">
    <name type="scientific">Gluconobacter cerinus</name>
    <dbReference type="NCBI Taxonomy" id="38307"/>
    <lineage>
        <taxon>Bacteria</taxon>
        <taxon>Pseudomonadati</taxon>
        <taxon>Pseudomonadota</taxon>
        <taxon>Alphaproteobacteria</taxon>
        <taxon>Acetobacterales</taxon>
        <taxon>Acetobacteraceae</taxon>
        <taxon>Gluconobacter</taxon>
    </lineage>
</organism>
<name>A0A1B6VL28_9PROT</name>
<reference evidence="1 2" key="1">
    <citation type="submission" date="2016-03" db="EMBL/GenBank/DDBJ databases">
        <title>Draft genome sequence of Gluconobacter cerinus strain CECT 9110.</title>
        <authorList>
            <person name="Sainz F."/>
            <person name="Mas A."/>
            <person name="Torija M.J."/>
        </authorList>
    </citation>
    <scope>NUCLEOTIDE SEQUENCE [LARGE SCALE GENOMIC DNA]</scope>
    <source>
        <strain evidence="1 2">CECT 9110</strain>
    </source>
</reference>
<dbReference type="EMBL" id="LUTU01000007">
    <property type="protein sequence ID" value="OAJ67748.1"/>
    <property type="molecule type" value="Genomic_DNA"/>
</dbReference>
<dbReference type="PATRIC" id="fig|38307.3.peg.1849"/>
<accession>A0A1B6VL28</accession>
<dbReference type="RefSeq" id="WP_064274529.1">
    <property type="nucleotide sequence ID" value="NZ_LUTU01000007.1"/>
</dbReference>
<proteinExistence type="predicted"/>
<protein>
    <submittedName>
        <fullName evidence="1">Uncharacterized protein</fullName>
    </submittedName>
</protein>
<gene>
    <name evidence="1" type="ORF">A0123_01790</name>
</gene>
<sequence length="98" mass="10754">MTELTPKEKLDAQALGTALGNRHVLKSVVELAAMLNPQMGDALAQRWSEFTEGLKGDPKIEPHLDAIYGHMIDTIEECTQVARQGAHTGREIISDTNE</sequence>
<evidence type="ECO:0000313" key="2">
    <source>
        <dbReference type="Proteomes" id="UP000077786"/>
    </source>
</evidence>